<dbReference type="GO" id="GO:0003834">
    <property type="term" value="F:beta-carotene 15,15'-dioxygenase activity"/>
    <property type="evidence" value="ECO:0007669"/>
    <property type="project" value="TreeGrafter"/>
</dbReference>
<keyword evidence="3" id="KW-0560">Oxidoreductase</keyword>
<dbReference type="GO" id="GO:0046872">
    <property type="term" value="F:metal ion binding"/>
    <property type="evidence" value="ECO:0007669"/>
    <property type="project" value="UniProtKB-KW"/>
</dbReference>
<feature type="non-terminal residue" evidence="6">
    <location>
        <position position="1"/>
    </location>
</feature>
<evidence type="ECO:0000256" key="5">
    <source>
        <dbReference type="PIRSR" id="PIRSR604294-1"/>
    </source>
</evidence>
<dbReference type="Proteomes" id="UP001497623">
    <property type="component" value="Unassembled WGS sequence"/>
</dbReference>
<dbReference type="Pfam" id="PF03055">
    <property type="entry name" value="RPE65"/>
    <property type="match status" value="1"/>
</dbReference>
<dbReference type="InterPro" id="IPR004294">
    <property type="entry name" value="Carotenoid_Oase"/>
</dbReference>
<reference evidence="6 7" key="1">
    <citation type="submission" date="2024-05" db="EMBL/GenBank/DDBJ databases">
        <authorList>
            <person name="Wallberg A."/>
        </authorList>
    </citation>
    <scope>NUCLEOTIDE SEQUENCE [LARGE SCALE GENOMIC DNA]</scope>
</reference>
<feature type="binding site" evidence="5">
    <location>
        <position position="278"/>
    </location>
    <ligand>
        <name>Fe cation</name>
        <dbReference type="ChEBI" id="CHEBI:24875"/>
        <note>catalytic</note>
    </ligand>
</feature>
<dbReference type="GO" id="GO:0016121">
    <property type="term" value="P:carotene catabolic process"/>
    <property type="evidence" value="ECO:0007669"/>
    <property type="project" value="TreeGrafter"/>
</dbReference>
<feature type="binding site" evidence="5">
    <location>
        <position position="144"/>
    </location>
    <ligand>
        <name>Fe cation</name>
        <dbReference type="ChEBI" id="CHEBI:24875"/>
        <note>catalytic</note>
    </ligand>
</feature>
<dbReference type="PANTHER" id="PTHR10543">
    <property type="entry name" value="BETA-CAROTENE DIOXYGENASE"/>
    <property type="match status" value="1"/>
</dbReference>
<dbReference type="GO" id="GO:0010436">
    <property type="term" value="F:carotenoid dioxygenase activity"/>
    <property type="evidence" value="ECO:0007669"/>
    <property type="project" value="TreeGrafter"/>
</dbReference>
<protein>
    <submittedName>
        <fullName evidence="6">Uncharacterized protein</fullName>
    </submittedName>
</protein>
<feature type="binding site" evidence="5">
    <location>
        <position position="206"/>
    </location>
    <ligand>
        <name>Fe cation</name>
        <dbReference type="ChEBI" id="CHEBI:24875"/>
        <note>catalytic</note>
    </ligand>
</feature>
<accession>A0AAV2Q360</accession>
<sequence length="495" mass="56412">WLKGNFLRVGPGKFDLGDFTLNHYFDGLALLSNYTIKDGKVSFHTRYLNSDAYKKACMAKRPIFTEFGTRSYPDPCKNVFSRMMSQFDPSCITDNCNLGVIVIEDEVYASTETCYLRKIDPKTLETQDKVDLNKMVSVNMASSHPLTDSKGITYNLGSSFMSGPKYHIIRLPTTKDSNRNGADPWLSARTIMTIPSSWRANYSYYHSFGMSDNYLIFLEQPLQVNTLKMGTSQVKGRNMHGCMEWYPQEKVKFHIIRKSTGELLKTSYVCHEPFFMFHHANAYEEDDQLIVDVINYETPDILDKLYLNKVRMNEYQSGDPPRFVRFVLPLIDNIQNVPEEEELVRIGGCTASAIKTSNNQFGQHIRVQGQRVAEAGFEMPVINPAHIGKHYRYVYACGGYDKGFFHNSICKVDVDTGNASLWRESDYHYPGEPVFIPAPDAKEEDDGIILTSVADVRKDHPDFLAILDARSFEEIGRAVMKCKVRNALHGQFVKA</sequence>
<evidence type="ECO:0000256" key="2">
    <source>
        <dbReference type="ARBA" id="ARBA00022723"/>
    </source>
</evidence>
<evidence type="ECO:0000256" key="1">
    <source>
        <dbReference type="ARBA" id="ARBA00006787"/>
    </source>
</evidence>
<name>A0AAV2Q360_MEGNR</name>
<keyword evidence="7" id="KW-1185">Reference proteome</keyword>
<keyword evidence="2 5" id="KW-0479">Metal-binding</keyword>
<feature type="binding site" evidence="5">
    <location>
        <position position="489"/>
    </location>
    <ligand>
        <name>Fe cation</name>
        <dbReference type="ChEBI" id="CHEBI:24875"/>
        <note>catalytic</note>
    </ligand>
</feature>
<evidence type="ECO:0000313" key="6">
    <source>
        <dbReference type="EMBL" id="CAL4067889.1"/>
    </source>
</evidence>
<evidence type="ECO:0000313" key="7">
    <source>
        <dbReference type="Proteomes" id="UP001497623"/>
    </source>
</evidence>
<comment type="caution">
    <text evidence="6">The sequence shown here is derived from an EMBL/GenBank/DDBJ whole genome shotgun (WGS) entry which is preliminary data.</text>
</comment>
<evidence type="ECO:0000256" key="3">
    <source>
        <dbReference type="ARBA" id="ARBA00023002"/>
    </source>
</evidence>
<keyword evidence="4 5" id="KW-0408">Iron</keyword>
<proteinExistence type="inferred from homology"/>
<dbReference type="EMBL" id="CAXKWB010002869">
    <property type="protein sequence ID" value="CAL4067889.1"/>
    <property type="molecule type" value="Genomic_DNA"/>
</dbReference>
<dbReference type="GO" id="GO:0042574">
    <property type="term" value="P:retinal metabolic process"/>
    <property type="evidence" value="ECO:0007669"/>
    <property type="project" value="TreeGrafter"/>
</dbReference>
<comment type="similarity">
    <text evidence="1">Belongs to the carotenoid oxygenase family.</text>
</comment>
<gene>
    <name evidence="6" type="ORF">MNOR_LOCUS6791</name>
</gene>
<organism evidence="6 7">
    <name type="scientific">Meganyctiphanes norvegica</name>
    <name type="common">Northern krill</name>
    <name type="synonym">Thysanopoda norvegica</name>
    <dbReference type="NCBI Taxonomy" id="48144"/>
    <lineage>
        <taxon>Eukaryota</taxon>
        <taxon>Metazoa</taxon>
        <taxon>Ecdysozoa</taxon>
        <taxon>Arthropoda</taxon>
        <taxon>Crustacea</taxon>
        <taxon>Multicrustacea</taxon>
        <taxon>Malacostraca</taxon>
        <taxon>Eumalacostraca</taxon>
        <taxon>Eucarida</taxon>
        <taxon>Euphausiacea</taxon>
        <taxon>Euphausiidae</taxon>
        <taxon>Meganyctiphanes</taxon>
    </lineage>
</organism>
<dbReference type="PANTHER" id="PTHR10543:SF24">
    <property type="entry name" value="CAROTENOID ISOMEROOXYGENASE"/>
    <property type="match status" value="1"/>
</dbReference>
<comment type="cofactor">
    <cofactor evidence="5">
        <name>Fe(2+)</name>
        <dbReference type="ChEBI" id="CHEBI:29033"/>
    </cofactor>
    <text evidence="5">Binds 1 Fe(2+) ion per subunit.</text>
</comment>
<evidence type="ECO:0000256" key="4">
    <source>
        <dbReference type="ARBA" id="ARBA00023004"/>
    </source>
</evidence>
<dbReference type="AlphaFoldDB" id="A0AAV2Q360"/>